<accession>A0AAD6N043</accession>
<dbReference type="GO" id="GO:0000981">
    <property type="term" value="F:DNA-binding transcription factor activity, RNA polymerase II-specific"/>
    <property type="evidence" value="ECO:0007669"/>
    <property type="project" value="InterPro"/>
</dbReference>
<keyword evidence="1" id="KW-0479">Metal-binding</keyword>
<evidence type="ECO:0000313" key="9">
    <source>
        <dbReference type="Proteomes" id="UP001215712"/>
    </source>
</evidence>
<dbReference type="InterPro" id="IPR001138">
    <property type="entry name" value="Zn2Cys6_DnaBD"/>
</dbReference>
<evidence type="ECO:0000256" key="1">
    <source>
        <dbReference type="ARBA" id="ARBA00022723"/>
    </source>
</evidence>
<evidence type="ECO:0000256" key="2">
    <source>
        <dbReference type="ARBA" id="ARBA00023015"/>
    </source>
</evidence>
<protein>
    <submittedName>
        <fullName evidence="8">Aflatoxin biosynthesis regulatory protein</fullName>
    </submittedName>
</protein>
<evidence type="ECO:0000256" key="5">
    <source>
        <dbReference type="ARBA" id="ARBA00023242"/>
    </source>
</evidence>
<dbReference type="PRINTS" id="PR00755">
    <property type="entry name" value="AFLATOXINBRP"/>
</dbReference>
<dbReference type="PROSITE" id="PS00463">
    <property type="entry name" value="ZN2_CY6_FUNGAL_1"/>
    <property type="match status" value="1"/>
</dbReference>
<dbReference type="PROSITE" id="PS50048">
    <property type="entry name" value="ZN2_CY6_FUNGAL_2"/>
    <property type="match status" value="1"/>
</dbReference>
<evidence type="ECO:0000256" key="4">
    <source>
        <dbReference type="ARBA" id="ARBA00023163"/>
    </source>
</evidence>
<dbReference type="InterPro" id="IPR050675">
    <property type="entry name" value="OAF3"/>
</dbReference>
<dbReference type="GO" id="GO:0045122">
    <property type="term" value="P:aflatoxin biosynthetic process"/>
    <property type="evidence" value="ECO:0007669"/>
    <property type="project" value="InterPro"/>
</dbReference>
<name>A0AAD6N043_9EURO</name>
<dbReference type="SMART" id="SM00066">
    <property type="entry name" value="GAL4"/>
    <property type="match status" value="1"/>
</dbReference>
<dbReference type="InterPro" id="IPR013700">
    <property type="entry name" value="AflR"/>
</dbReference>
<organism evidence="8 9">
    <name type="scientific">Penicillium malachiteum</name>
    <dbReference type="NCBI Taxonomy" id="1324776"/>
    <lineage>
        <taxon>Eukaryota</taxon>
        <taxon>Fungi</taxon>
        <taxon>Dikarya</taxon>
        <taxon>Ascomycota</taxon>
        <taxon>Pezizomycotina</taxon>
        <taxon>Eurotiomycetes</taxon>
        <taxon>Eurotiomycetidae</taxon>
        <taxon>Eurotiales</taxon>
        <taxon>Aspergillaceae</taxon>
        <taxon>Penicillium</taxon>
    </lineage>
</organism>
<evidence type="ECO:0000313" key="8">
    <source>
        <dbReference type="EMBL" id="KAJ5738570.1"/>
    </source>
</evidence>
<dbReference type="Gene3D" id="4.10.240.10">
    <property type="entry name" value="Zn(2)-C6 fungal-type DNA-binding domain"/>
    <property type="match status" value="1"/>
</dbReference>
<dbReference type="PANTHER" id="PTHR31069:SF31">
    <property type="entry name" value="MONODICTYPHENONE CLUSTER TRANSCRIPTION FACTOR-RELATED"/>
    <property type="match status" value="1"/>
</dbReference>
<dbReference type="PANTHER" id="PTHR31069">
    <property type="entry name" value="OLEATE-ACTIVATED TRANSCRIPTION FACTOR 1-RELATED"/>
    <property type="match status" value="1"/>
</dbReference>
<comment type="caution">
    <text evidence="8">The sequence shown here is derived from an EMBL/GenBank/DDBJ whole genome shotgun (WGS) entry which is preliminary data.</text>
</comment>
<dbReference type="InterPro" id="IPR036864">
    <property type="entry name" value="Zn2-C6_fun-type_DNA-bd_sf"/>
</dbReference>
<dbReference type="CDD" id="cd00067">
    <property type="entry name" value="GAL4"/>
    <property type="match status" value="1"/>
</dbReference>
<dbReference type="Pfam" id="PF00172">
    <property type="entry name" value="Zn_clus"/>
    <property type="match status" value="1"/>
</dbReference>
<proteinExistence type="predicted"/>
<keyword evidence="9" id="KW-1185">Reference proteome</keyword>
<keyword evidence="4" id="KW-0804">Transcription</keyword>
<dbReference type="GO" id="GO:0005634">
    <property type="term" value="C:nucleus"/>
    <property type="evidence" value="ECO:0007669"/>
    <property type="project" value="InterPro"/>
</dbReference>
<reference evidence="8" key="2">
    <citation type="submission" date="2023-01" db="EMBL/GenBank/DDBJ databases">
        <authorList>
            <person name="Petersen C."/>
        </authorList>
    </citation>
    <scope>NUCLEOTIDE SEQUENCE</scope>
    <source>
        <strain evidence="8">IBT 17514</strain>
    </source>
</reference>
<feature type="region of interest" description="Disordered" evidence="6">
    <location>
        <begin position="56"/>
        <end position="84"/>
    </location>
</feature>
<dbReference type="GO" id="GO:0008270">
    <property type="term" value="F:zinc ion binding"/>
    <property type="evidence" value="ECO:0007669"/>
    <property type="project" value="InterPro"/>
</dbReference>
<dbReference type="GO" id="GO:0003677">
    <property type="term" value="F:DNA binding"/>
    <property type="evidence" value="ECO:0007669"/>
    <property type="project" value="UniProtKB-KW"/>
</dbReference>
<feature type="domain" description="Zn(2)-C6 fungal-type" evidence="7">
    <location>
        <begin position="18"/>
        <end position="48"/>
    </location>
</feature>
<gene>
    <name evidence="8" type="ORF">N7493_001725</name>
</gene>
<keyword evidence="5" id="KW-0539">Nucleus</keyword>
<keyword evidence="2" id="KW-0805">Transcription regulation</keyword>
<evidence type="ECO:0000256" key="3">
    <source>
        <dbReference type="ARBA" id="ARBA00023125"/>
    </source>
</evidence>
<dbReference type="SUPFAM" id="SSF57701">
    <property type="entry name" value="Zn2/Cys6 DNA-binding domain"/>
    <property type="match status" value="1"/>
</dbReference>
<keyword evidence="3" id="KW-0238">DNA-binding</keyword>
<sequence>MASTPTAPIPARPKLRDSCNACSASKVKCNRQKPICLRCAKRGLVCEYLVTRRAGRKHDKARPRSSTTSSNSPQRPPLYTPEWSVSGTPIPRLDEFSSDHLADLTNLTVDFDSFLSSPSSFPLLDSSDSLLASSNPSAQGSANGSYLEASFLSAEKFATIPNDPLPIANPNLSYLTSGQSNPNEWPCGCLASALELFRQLIPPQPEGCTRIHISSYRQSPTTESIVATNARTVDAITQTLHCSCANDGFLLVMVFMAAFKVMSWYGTAARGLSTDLTRDDLCATGSVMENPARLTAQAVFSELHHVQKLVNALSAKVGRYKPEDDVTSGDQPFSSVVLHQLELDLRKQIRKLSLEIVDILKR</sequence>
<reference evidence="8" key="1">
    <citation type="journal article" date="2023" name="IMA Fungus">
        <title>Comparative genomic study of the Penicillium genus elucidates a diverse pangenome and 15 lateral gene transfer events.</title>
        <authorList>
            <person name="Petersen C."/>
            <person name="Sorensen T."/>
            <person name="Nielsen M.R."/>
            <person name="Sondergaard T.E."/>
            <person name="Sorensen J.L."/>
            <person name="Fitzpatrick D.A."/>
            <person name="Frisvad J.C."/>
            <person name="Nielsen K.L."/>
        </authorList>
    </citation>
    <scope>NUCLEOTIDE SEQUENCE</scope>
    <source>
        <strain evidence="8">IBT 17514</strain>
    </source>
</reference>
<dbReference type="Pfam" id="PF08493">
    <property type="entry name" value="AflR"/>
    <property type="match status" value="1"/>
</dbReference>
<feature type="compositionally biased region" description="Low complexity" evidence="6">
    <location>
        <begin position="64"/>
        <end position="73"/>
    </location>
</feature>
<dbReference type="Proteomes" id="UP001215712">
    <property type="component" value="Unassembled WGS sequence"/>
</dbReference>
<dbReference type="AlphaFoldDB" id="A0AAD6N043"/>
<dbReference type="EMBL" id="JAQJAN010000002">
    <property type="protein sequence ID" value="KAJ5738570.1"/>
    <property type="molecule type" value="Genomic_DNA"/>
</dbReference>
<evidence type="ECO:0000259" key="7">
    <source>
        <dbReference type="PROSITE" id="PS50048"/>
    </source>
</evidence>
<evidence type="ECO:0000256" key="6">
    <source>
        <dbReference type="SAM" id="MobiDB-lite"/>
    </source>
</evidence>